<keyword evidence="2" id="KW-1185">Reference proteome</keyword>
<reference evidence="1" key="1">
    <citation type="submission" date="2022-12" db="EMBL/GenBank/DDBJ databases">
        <authorList>
            <person name="Petersen C."/>
        </authorList>
    </citation>
    <scope>NUCLEOTIDE SEQUENCE</scope>
    <source>
        <strain evidence="1">IBT 15544</strain>
    </source>
</reference>
<gene>
    <name evidence="1" type="ORF">N7498_005267</name>
</gene>
<comment type="caution">
    <text evidence="1">The sequence shown here is derived from an EMBL/GenBank/DDBJ whole genome shotgun (WGS) entry which is preliminary data.</text>
</comment>
<proteinExistence type="predicted"/>
<name>A0A9W9MN96_9EURO</name>
<sequence length="241" mass="28203">MAHQDPHWDSLKVTSTRDKEKTIFLLLKALDEAGLLTQPIRSLEARKCLVHEINRSITRMPKSIRQTFMKDGNACISSLTQLATYSKHSHTHKLKYYEKTASHMLRDEYFYIVDLDGKLKGPFLLSNLLQDHRGFYSDGTIEERLLNYNRFLEYLYQNRFDPDNHEIRLLYAETSSDGVFEGIETNKVYNCASWISAMIEEQNVLQDIPEPFEFHIVDPEARECAYECDWARHADSMNLNN</sequence>
<dbReference type="RefSeq" id="XP_058308867.1">
    <property type="nucleotide sequence ID" value="XM_058452329.1"/>
</dbReference>
<reference evidence="1" key="2">
    <citation type="journal article" date="2023" name="IMA Fungus">
        <title>Comparative genomic study of the Penicillium genus elucidates a diverse pangenome and 15 lateral gene transfer events.</title>
        <authorList>
            <person name="Petersen C."/>
            <person name="Sorensen T."/>
            <person name="Nielsen M.R."/>
            <person name="Sondergaard T.E."/>
            <person name="Sorensen J.L."/>
            <person name="Fitzpatrick D.A."/>
            <person name="Frisvad J.C."/>
            <person name="Nielsen K.L."/>
        </authorList>
    </citation>
    <scope>NUCLEOTIDE SEQUENCE</scope>
    <source>
        <strain evidence="1">IBT 15544</strain>
    </source>
</reference>
<dbReference type="EMBL" id="JAPQKR010000012">
    <property type="protein sequence ID" value="KAJ5204388.1"/>
    <property type="molecule type" value="Genomic_DNA"/>
</dbReference>
<accession>A0A9W9MN96</accession>
<evidence type="ECO:0000313" key="1">
    <source>
        <dbReference type="EMBL" id="KAJ5204388.1"/>
    </source>
</evidence>
<organism evidence="1 2">
    <name type="scientific">Penicillium cinerascens</name>
    <dbReference type="NCBI Taxonomy" id="70096"/>
    <lineage>
        <taxon>Eukaryota</taxon>
        <taxon>Fungi</taxon>
        <taxon>Dikarya</taxon>
        <taxon>Ascomycota</taxon>
        <taxon>Pezizomycotina</taxon>
        <taxon>Eurotiomycetes</taxon>
        <taxon>Eurotiomycetidae</taxon>
        <taxon>Eurotiales</taxon>
        <taxon>Aspergillaceae</taxon>
        <taxon>Penicillium</taxon>
    </lineage>
</organism>
<protein>
    <submittedName>
        <fullName evidence="1">Uncharacterized protein</fullName>
    </submittedName>
</protein>
<dbReference type="GeneID" id="83179630"/>
<evidence type="ECO:0000313" key="2">
    <source>
        <dbReference type="Proteomes" id="UP001150904"/>
    </source>
</evidence>
<dbReference type="Proteomes" id="UP001150904">
    <property type="component" value="Unassembled WGS sequence"/>
</dbReference>
<dbReference type="OrthoDB" id="4322367at2759"/>
<dbReference type="AlphaFoldDB" id="A0A9W9MN96"/>